<dbReference type="SMR" id="D6X0T3"/>
<reference evidence="6 7" key="2">
    <citation type="journal article" date="2010" name="Nucleic Acids Res.">
        <title>BeetleBase in 2010: revisions to provide comprehensive genomic information for Tribolium castaneum.</title>
        <authorList>
            <person name="Kim H.S."/>
            <person name="Murphy T."/>
            <person name="Xia J."/>
            <person name="Caragea D."/>
            <person name="Park Y."/>
            <person name="Beeman R.W."/>
            <person name="Lorenzen M.D."/>
            <person name="Butcher S."/>
            <person name="Manak J.R."/>
            <person name="Brown S.J."/>
        </authorList>
    </citation>
    <scope>GENOME REANNOTATION</scope>
    <source>
        <strain evidence="6 7">Georgia GA2</strain>
    </source>
</reference>
<dbReference type="PhylomeDB" id="D6X0T3"/>
<dbReference type="GO" id="GO:0007608">
    <property type="term" value="P:sensory perception of smell"/>
    <property type="evidence" value="ECO:0000318"/>
    <property type="project" value="GO_Central"/>
</dbReference>
<dbReference type="STRING" id="7070.D6X0T3"/>
<evidence type="ECO:0000313" key="6">
    <source>
        <dbReference type="EMBL" id="EFA10683.1"/>
    </source>
</evidence>
<dbReference type="Pfam" id="PF01395">
    <property type="entry name" value="PBP_GOBP"/>
    <property type="match status" value="1"/>
</dbReference>
<dbReference type="InterPro" id="IPR006170">
    <property type="entry name" value="PBP/GOBP"/>
</dbReference>
<dbReference type="OrthoDB" id="6745366at2759"/>
<dbReference type="EMBL" id="KQ971372">
    <property type="protein sequence ID" value="EFA10683.1"/>
    <property type="molecule type" value="Genomic_DNA"/>
</dbReference>
<accession>D6X0T3</accession>
<dbReference type="Proteomes" id="UP000007266">
    <property type="component" value="Linkage group 9"/>
</dbReference>
<evidence type="ECO:0000313" key="7">
    <source>
        <dbReference type="Proteomes" id="UP000007266"/>
    </source>
</evidence>
<comment type="similarity">
    <text evidence="2">Belongs to the PBP/GOBP family.</text>
</comment>
<evidence type="ECO:0000256" key="4">
    <source>
        <dbReference type="ARBA" id="ARBA00022729"/>
    </source>
</evidence>
<dbReference type="PANTHER" id="PTHR11857:SF43">
    <property type="entry name" value="GEO07291P1-RELATED"/>
    <property type="match status" value="1"/>
</dbReference>
<dbReference type="InParanoid" id="D6X0T3"/>
<dbReference type="KEGG" id="tca:107398714"/>
<dbReference type="SMART" id="SM00708">
    <property type="entry name" value="PhBP"/>
    <property type="match status" value="1"/>
</dbReference>
<evidence type="ECO:0000256" key="2">
    <source>
        <dbReference type="ARBA" id="ARBA00008098"/>
    </source>
</evidence>
<gene>
    <name evidence="6" type="primary">TcOBP9C</name>
    <name evidence="6" type="ORF">TcasGA2_TC011668</name>
</gene>
<feature type="signal peptide" evidence="5">
    <location>
        <begin position="1"/>
        <end position="20"/>
    </location>
</feature>
<comment type="subcellular location">
    <subcellularLocation>
        <location evidence="1">Secreted</location>
    </subcellularLocation>
</comment>
<dbReference type="PANTHER" id="PTHR11857">
    <property type="entry name" value="ODORANT BINDING PROTEIN-RELATED"/>
    <property type="match status" value="1"/>
</dbReference>
<dbReference type="GO" id="GO:0005549">
    <property type="term" value="F:odorant binding"/>
    <property type="evidence" value="ECO:0007669"/>
    <property type="project" value="InterPro"/>
</dbReference>
<proteinExistence type="inferred from homology"/>
<dbReference type="CDD" id="cd23992">
    <property type="entry name" value="PBP_GOBP"/>
    <property type="match status" value="1"/>
</dbReference>
<dbReference type="SUPFAM" id="SSF47565">
    <property type="entry name" value="Insect pheromone/odorant-binding proteins"/>
    <property type="match status" value="1"/>
</dbReference>
<evidence type="ECO:0000256" key="3">
    <source>
        <dbReference type="ARBA" id="ARBA00022525"/>
    </source>
</evidence>
<protein>
    <submittedName>
        <fullName evidence="6">Odorant binding protein C19</fullName>
    </submittedName>
</protein>
<reference evidence="6 7" key="1">
    <citation type="journal article" date="2008" name="Nature">
        <title>The genome of the model beetle and pest Tribolium castaneum.</title>
        <authorList>
            <consortium name="Tribolium Genome Sequencing Consortium"/>
            <person name="Richards S."/>
            <person name="Gibbs R.A."/>
            <person name="Weinstock G.M."/>
            <person name="Brown S.J."/>
            <person name="Denell R."/>
            <person name="Beeman R.W."/>
            <person name="Gibbs R."/>
            <person name="Beeman R.W."/>
            <person name="Brown S.J."/>
            <person name="Bucher G."/>
            <person name="Friedrich M."/>
            <person name="Grimmelikhuijzen C.J."/>
            <person name="Klingler M."/>
            <person name="Lorenzen M."/>
            <person name="Richards S."/>
            <person name="Roth S."/>
            <person name="Schroder R."/>
            <person name="Tautz D."/>
            <person name="Zdobnov E.M."/>
            <person name="Muzny D."/>
            <person name="Gibbs R.A."/>
            <person name="Weinstock G.M."/>
            <person name="Attaway T."/>
            <person name="Bell S."/>
            <person name="Buhay C.J."/>
            <person name="Chandrabose M.N."/>
            <person name="Chavez D."/>
            <person name="Clerk-Blankenburg K.P."/>
            <person name="Cree A."/>
            <person name="Dao M."/>
            <person name="Davis C."/>
            <person name="Chacko J."/>
            <person name="Dinh H."/>
            <person name="Dugan-Rocha S."/>
            <person name="Fowler G."/>
            <person name="Garner T.T."/>
            <person name="Garnes J."/>
            <person name="Gnirke A."/>
            <person name="Hawes A."/>
            <person name="Hernandez J."/>
            <person name="Hines S."/>
            <person name="Holder M."/>
            <person name="Hume J."/>
            <person name="Jhangiani S.N."/>
            <person name="Joshi V."/>
            <person name="Khan Z.M."/>
            <person name="Jackson L."/>
            <person name="Kovar C."/>
            <person name="Kowis A."/>
            <person name="Lee S."/>
            <person name="Lewis L.R."/>
            <person name="Margolis J."/>
            <person name="Morgan M."/>
            <person name="Nazareth L.V."/>
            <person name="Nguyen N."/>
            <person name="Okwuonu G."/>
            <person name="Parker D."/>
            <person name="Richards S."/>
            <person name="Ruiz S.J."/>
            <person name="Santibanez J."/>
            <person name="Savard J."/>
            <person name="Scherer S.E."/>
            <person name="Schneider B."/>
            <person name="Sodergren E."/>
            <person name="Tautz D."/>
            <person name="Vattahil S."/>
            <person name="Villasana D."/>
            <person name="White C.S."/>
            <person name="Wright R."/>
            <person name="Park Y."/>
            <person name="Beeman R.W."/>
            <person name="Lord J."/>
            <person name="Oppert B."/>
            <person name="Lorenzen M."/>
            <person name="Brown S."/>
            <person name="Wang L."/>
            <person name="Savard J."/>
            <person name="Tautz D."/>
            <person name="Richards S."/>
            <person name="Weinstock G."/>
            <person name="Gibbs R.A."/>
            <person name="Liu Y."/>
            <person name="Worley K."/>
            <person name="Weinstock G."/>
            <person name="Elsik C.G."/>
            <person name="Reese J.T."/>
            <person name="Elhaik E."/>
            <person name="Landan G."/>
            <person name="Graur D."/>
            <person name="Arensburger P."/>
            <person name="Atkinson P."/>
            <person name="Beeman R.W."/>
            <person name="Beidler J."/>
            <person name="Brown S.J."/>
            <person name="Demuth J.P."/>
            <person name="Drury D.W."/>
            <person name="Du Y.Z."/>
            <person name="Fujiwara H."/>
            <person name="Lorenzen M."/>
            <person name="Maselli V."/>
            <person name="Osanai M."/>
            <person name="Park Y."/>
            <person name="Robertson H.M."/>
            <person name="Tu Z."/>
            <person name="Wang J.J."/>
            <person name="Wang S."/>
            <person name="Richards S."/>
            <person name="Song H."/>
            <person name="Zhang L."/>
            <person name="Sodergren E."/>
            <person name="Werner D."/>
            <person name="Stanke M."/>
            <person name="Morgenstern B."/>
            <person name="Solovyev V."/>
            <person name="Kosarev P."/>
            <person name="Brown G."/>
            <person name="Chen H.C."/>
            <person name="Ermolaeva O."/>
            <person name="Hlavina W."/>
            <person name="Kapustin Y."/>
            <person name="Kiryutin B."/>
            <person name="Kitts P."/>
            <person name="Maglott D."/>
            <person name="Pruitt K."/>
            <person name="Sapojnikov V."/>
            <person name="Souvorov A."/>
            <person name="Mackey A.J."/>
            <person name="Waterhouse R.M."/>
            <person name="Wyder S."/>
            <person name="Zdobnov E.M."/>
            <person name="Zdobnov E.M."/>
            <person name="Wyder S."/>
            <person name="Kriventseva E.V."/>
            <person name="Kadowaki T."/>
            <person name="Bork P."/>
            <person name="Aranda M."/>
            <person name="Bao R."/>
            <person name="Beermann A."/>
            <person name="Berns N."/>
            <person name="Bolognesi R."/>
            <person name="Bonneton F."/>
            <person name="Bopp D."/>
            <person name="Brown S.J."/>
            <person name="Bucher G."/>
            <person name="Butts T."/>
            <person name="Chaumot A."/>
            <person name="Denell R.E."/>
            <person name="Ferrier D.E."/>
            <person name="Friedrich M."/>
            <person name="Gordon C.M."/>
            <person name="Jindra M."/>
            <person name="Klingler M."/>
            <person name="Lan Q."/>
            <person name="Lattorff H.M."/>
            <person name="Laudet V."/>
            <person name="von Levetsow C."/>
            <person name="Liu Z."/>
            <person name="Lutz R."/>
            <person name="Lynch J.A."/>
            <person name="da Fonseca R.N."/>
            <person name="Posnien N."/>
            <person name="Reuter R."/>
            <person name="Roth S."/>
            <person name="Savard J."/>
            <person name="Schinko J.B."/>
            <person name="Schmitt C."/>
            <person name="Schoppmeier M."/>
            <person name="Schroder R."/>
            <person name="Shippy T.D."/>
            <person name="Simonnet F."/>
            <person name="Marques-Souza H."/>
            <person name="Tautz D."/>
            <person name="Tomoyasu Y."/>
            <person name="Trauner J."/>
            <person name="Van der Zee M."/>
            <person name="Vervoort M."/>
            <person name="Wittkopp N."/>
            <person name="Wimmer E.A."/>
            <person name="Yang X."/>
            <person name="Jones A.K."/>
            <person name="Sattelle D.B."/>
            <person name="Ebert P.R."/>
            <person name="Nelson D."/>
            <person name="Scott J.G."/>
            <person name="Beeman R.W."/>
            <person name="Muthukrishnan S."/>
            <person name="Kramer K.J."/>
            <person name="Arakane Y."/>
            <person name="Beeman R.W."/>
            <person name="Zhu Q."/>
            <person name="Hogenkamp D."/>
            <person name="Dixit R."/>
            <person name="Oppert B."/>
            <person name="Jiang H."/>
            <person name="Zou Z."/>
            <person name="Marshall J."/>
            <person name="Elpidina E."/>
            <person name="Vinokurov K."/>
            <person name="Oppert C."/>
            <person name="Zou Z."/>
            <person name="Evans J."/>
            <person name="Lu Z."/>
            <person name="Zhao P."/>
            <person name="Sumathipala N."/>
            <person name="Altincicek B."/>
            <person name="Vilcinskas A."/>
            <person name="Williams M."/>
            <person name="Hultmark D."/>
            <person name="Hetru C."/>
            <person name="Jiang H."/>
            <person name="Grimmelikhuijzen C.J."/>
            <person name="Hauser F."/>
            <person name="Cazzamali G."/>
            <person name="Williamson M."/>
            <person name="Park Y."/>
            <person name="Li B."/>
            <person name="Tanaka Y."/>
            <person name="Predel R."/>
            <person name="Neupert S."/>
            <person name="Schachtner J."/>
            <person name="Verleyen P."/>
            <person name="Raible F."/>
            <person name="Bork P."/>
            <person name="Friedrich M."/>
            <person name="Walden K.K."/>
            <person name="Robertson H.M."/>
            <person name="Angeli S."/>
            <person name="Foret S."/>
            <person name="Bucher G."/>
            <person name="Schuetz S."/>
            <person name="Maleszka R."/>
            <person name="Wimmer E.A."/>
            <person name="Beeman R.W."/>
            <person name="Lorenzen M."/>
            <person name="Tomoyasu Y."/>
            <person name="Miller S.C."/>
            <person name="Grossmann D."/>
            <person name="Bucher G."/>
        </authorList>
    </citation>
    <scope>NUCLEOTIDE SEQUENCE [LARGE SCALE GENOMIC DNA]</scope>
    <source>
        <strain evidence="6 7">Georgia GA2</strain>
    </source>
</reference>
<dbReference type="GO" id="GO:0005615">
    <property type="term" value="C:extracellular space"/>
    <property type="evidence" value="ECO:0000318"/>
    <property type="project" value="GO_Central"/>
</dbReference>
<feature type="chain" id="PRO_5003090190" evidence="5">
    <location>
        <begin position="21"/>
        <end position="128"/>
    </location>
</feature>
<dbReference type="InterPro" id="IPR036728">
    <property type="entry name" value="PBP_GOBP_sf"/>
</dbReference>
<dbReference type="AlphaFoldDB" id="D6X0T3"/>
<keyword evidence="4 5" id="KW-0732">Signal</keyword>
<evidence type="ECO:0000256" key="1">
    <source>
        <dbReference type="ARBA" id="ARBA00004613"/>
    </source>
</evidence>
<dbReference type="HOGENOM" id="CLU_1962406_0_0_1"/>
<evidence type="ECO:0000256" key="5">
    <source>
        <dbReference type="SAM" id="SignalP"/>
    </source>
</evidence>
<keyword evidence="3" id="KW-0964">Secreted</keyword>
<sequence>MSKTVFIFVIFFYLDFYATGDESVYLSNHEACVKLSGVDETLLETIYEGDVFEDMKFKTYIHCFFKKSGFQDENGVMHFDAIKSSFHKDFSQTENIDKTITECEEKKLNGESALETAFLHFKCFMGEL</sequence>
<keyword evidence="7" id="KW-1185">Reference proteome</keyword>
<organism evidence="6 7">
    <name type="scientific">Tribolium castaneum</name>
    <name type="common">Red flour beetle</name>
    <dbReference type="NCBI Taxonomy" id="7070"/>
    <lineage>
        <taxon>Eukaryota</taxon>
        <taxon>Metazoa</taxon>
        <taxon>Ecdysozoa</taxon>
        <taxon>Arthropoda</taxon>
        <taxon>Hexapoda</taxon>
        <taxon>Insecta</taxon>
        <taxon>Pterygota</taxon>
        <taxon>Neoptera</taxon>
        <taxon>Endopterygota</taxon>
        <taxon>Coleoptera</taxon>
        <taxon>Polyphaga</taxon>
        <taxon>Cucujiformia</taxon>
        <taxon>Tenebrionidae</taxon>
        <taxon>Tenebrionidae incertae sedis</taxon>
        <taxon>Tribolium</taxon>
    </lineage>
</organism>
<dbReference type="Gene3D" id="1.10.238.20">
    <property type="entry name" value="Pheromone/general odorant binding protein domain"/>
    <property type="match status" value="1"/>
</dbReference>
<name>D6X0T3_TRICA</name>